<reference evidence="1 2" key="2">
    <citation type="journal article" date="2022" name="Mol. Ecol. Resour.">
        <title>The genomes of chicory, endive, great burdock and yacon provide insights into Asteraceae paleo-polyploidization history and plant inulin production.</title>
        <authorList>
            <person name="Fan W."/>
            <person name="Wang S."/>
            <person name="Wang H."/>
            <person name="Wang A."/>
            <person name="Jiang F."/>
            <person name="Liu H."/>
            <person name="Zhao H."/>
            <person name="Xu D."/>
            <person name="Zhang Y."/>
        </authorList>
    </citation>
    <scope>NUCLEOTIDE SEQUENCE [LARGE SCALE GENOMIC DNA]</scope>
    <source>
        <strain evidence="2">cv. Yunnan</strain>
        <tissue evidence="1">Leaves</tissue>
    </source>
</reference>
<evidence type="ECO:0000313" key="1">
    <source>
        <dbReference type="EMBL" id="KAI3704142.1"/>
    </source>
</evidence>
<accession>A0ACB9A2T1</accession>
<proteinExistence type="predicted"/>
<comment type="caution">
    <text evidence="1">The sequence shown here is derived from an EMBL/GenBank/DDBJ whole genome shotgun (WGS) entry which is preliminary data.</text>
</comment>
<dbReference type="Proteomes" id="UP001056120">
    <property type="component" value="Linkage Group LG25"/>
</dbReference>
<protein>
    <submittedName>
        <fullName evidence="1">Uncharacterized protein</fullName>
    </submittedName>
</protein>
<organism evidence="1 2">
    <name type="scientific">Smallanthus sonchifolius</name>
    <dbReference type="NCBI Taxonomy" id="185202"/>
    <lineage>
        <taxon>Eukaryota</taxon>
        <taxon>Viridiplantae</taxon>
        <taxon>Streptophyta</taxon>
        <taxon>Embryophyta</taxon>
        <taxon>Tracheophyta</taxon>
        <taxon>Spermatophyta</taxon>
        <taxon>Magnoliopsida</taxon>
        <taxon>eudicotyledons</taxon>
        <taxon>Gunneridae</taxon>
        <taxon>Pentapetalae</taxon>
        <taxon>asterids</taxon>
        <taxon>campanulids</taxon>
        <taxon>Asterales</taxon>
        <taxon>Asteraceae</taxon>
        <taxon>Asteroideae</taxon>
        <taxon>Heliantheae alliance</taxon>
        <taxon>Millerieae</taxon>
        <taxon>Smallanthus</taxon>
    </lineage>
</organism>
<keyword evidence="2" id="KW-1185">Reference proteome</keyword>
<evidence type="ECO:0000313" key="2">
    <source>
        <dbReference type="Proteomes" id="UP001056120"/>
    </source>
</evidence>
<name>A0ACB9A2T1_9ASTR</name>
<dbReference type="EMBL" id="CM042042">
    <property type="protein sequence ID" value="KAI3704142.1"/>
    <property type="molecule type" value="Genomic_DNA"/>
</dbReference>
<sequence length="101" mass="11402">MASSSTNIDLMSLMHNDVYEFVSDHHLMESLTHVFPHNLPNYVVIDVDPLLTIFKSSSINCNVTDEIQSDYPNVFPDSQSGYIPHFSPPRSNSDYTTGDLH</sequence>
<gene>
    <name evidence="1" type="ORF">L1987_74356</name>
</gene>
<reference evidence="2" key="1">
    <citation type="journal article" date="2022" name="Mol. Ecol. Resour.">
        <title>The genomes of chicory, endive, great burdock and yacon provide insights into Asteraceae palaeo-polyploidization history and plant inulin production.</title>
        <authorList>
            <person name="Fan W."/>
            <person name="Wang S."/>
            <person name="Wang H."/>
            <person name="Wang A."/>
            <person name="Jiang F."/>
            <person name="Liu H."/>
            <person name="Zhao H."/>
            <person name="Xu D."/>
            <person name="Zhang Y."/>
        </authorList>
    </citation>
    <scope>NUCLEOTIDE SEQUENCE [LARGE SCALE GENOMIC DNA]</scope>
    <source>
        <strain evidence="2">cv. Yunnan</strain>
    </source>
</reference>